<dbReference type="GO" id="GO:0008168">
    <property type="term" value="F:methyltransferase activity"/>
    <property type="evidence" value="ECO:0007669"/>
    <property type="project" value="UniProtKB-KW"/>
</dbReference>
<dbReference type="EMBL" id="VFMN01000001">
    <property type="protein sequence ID" value="TQJ08424.1"/>
    <property type="molecule type" value="Genomic_DNA"/>
</dbReference>
<accession>A0A542DZP1</accession>
<keyword evidence="2" id="KW-0489">Methyltransferase</keyword>
<evidence type="ECO:0000313" key="3">
    <source>
        <dbReference type="Proteomes" id="UP000317893"/>
    </source>
</evidence>
<dbReference type="Pfam" id="PF13649">
    <property type="entry name" value="Methyltransf_25"/>
    <property type="match status" value="1"/>
</dbReference>
<name>A0A542DZP1_9MICO</name>
<dbReference type="GO" id="GO:0032259">
    <property type="term" value="P:methylation"/>
    <property type="evidence" value="ECO:0007669"/>
    <property type="project" value="UniProtKB-KW"/>
</dbReference>
<dbReference type="CDD" id="cd02440">
    <property type="entry name" value="AdoMet_MTases"/>
    <property type="match status" value="1"/>
</dbReference>
<comment type="caution">
    <text evidence="2">The sequence shown here is derived from an EMBL/GenBank/DDBJ whole genome shotgun (WGS) entry which is preliminary data.</text>
</comment>
<reference evidence="2 3" key="1">
    <citation type="submission" date="2019-06" db="EMBL/GenBank/DDBJ databases">
        <title>Sequencing the genomes of 1000 actinobacteria strains.</title>
        <authorList>
            <person name="Klenk H.-P."/>
        </authorList>
    </citation>
    <scope>NUCLEOTIDE SEQUENCE [LARGE SCALE GENOMIC DNA]</scope>
    <source>
        <strain evidence="2 3">DSM 18607</strain>
    </source>
</reference>
<proteinExistence type="predicted"/>
<keyword evidence="2" id="KW-0808">Transferase</keyword>
<dbReference type="SUPFAM" id="SSF55961">
    <property type="entry name" value="Bet v1-like"/>
    <property type="match status" value="1"/>
</dbReference>
<dbReference type="InterPro" id="IPR041698">
    <property type="entry name" value="Methyltransf_25"/>
</dbReference>
<evidence type="ECO:0000259" key="1">
    <source>
        <dbReference type="Pfam" id="PF13649"/>
    </source>
</evidence>
<keyword evidence="3" id="KW-1185">Reference proteome</keyword>
<dbReference type="SUPFAM" id="SSF53335">
    <property type="entry name" value="S-adenosyl-L-methionine-dependent methyltransferases"/>
    <property type="match status" value="1"/>
</dbReference>
<sequence>MTSTHVSRVLPGRTAGEVYGVARDLDLLPHWAHGLAEGDLTRDGDRLVLDSPMGRVQVRFAPLNAYGVLDHDVTLPDGTVVANPLRVLPHPDGAELVFTLRPLGRPEAEVAADAVLVAADLERLEALVARVAAGEGPVTTPPAPSSDLWDEEDARTYDDACADLSTPQALGPTLDLLEGLAEGGSVLELAVDTGRVAIPLAERGLAVSGIELSAPMIDRLHEKRPDLPVVVGDMATATAPGCGTFSLVYLVFNTIGNLRTQAEQVACFANAARHLRPGGRFVVELWLPPLRKLPPGQEAVPFDVGDEHLGFDTYDVVTQQGTSHHYTRETDGRFRYGTSNFRYVWPAELDLMAALAGLTLERRTADFAGAPYTGESTSHVSVWRTAG</sequence>
<dbReference type="AlphaFoldDB" id="A0A542DZP1"/>
<dbReference type="Gene3D" id="3.30.530.20">
    <property type="match status" value="1"/>
</dbReference>
<dbReference type="Proteomes" id="UP000317893">
    <property type="component" value="Unassembled WGS sequence"/>
</dbReference>
<dbReference type="RefSeq" id="WP_342778033.1">
    <property type="nucleotide sequence ID" value="NZ_BAAAPR010000004.1"/>
</dbReference>
<dbReference type="InterPro" id="IPR029063">
    <property type="entry name" value="SAM-dependent_MTases_sf"/>
</dbReference>
<feature type="domain" description="Methyltransferase" evidence="1">
    <location>
        <begin position="186"/>
        <end position="279"/>
    </location>
</feature>
<evidence type="ECO:0000313" key="2">
    <source>
        <dbReference type="EMBL" id="TQJ08424.1"/>
    </source>
</evidence>
<organism evidence="2 3">
    <name type="scientific">Lapillicoccus jejuensis</name>
    <dbReference type="NCBI Taxonomy" id="402171"/>
    <lineage>
        <taxon>Bacteria</taxon>
        <taxon>Bacillati</taxon>
        <taxon>Actinomycetota</taxon>
        <taxon>Actinomycetes</taxon>
        <taxon>Micrococcales</taxon>
        <taxon>Intrasporangiaceae</taxon>
        <taxon>Lapillicoccus</taxon>
    </lineage>
</organism>
<gene>
    <name evidence="2" type="ORF">FB458_1512</name>
</gene>
<dbReference type="InterPro" id="IPR023393">
    <property type="entry name" value="START-like_dom_sf"/>
</dbReference>
<protein>
    <submittedName>
        <fullName evidence="2">Methyltransferase family protein</fullName>
    </submittedName>
</protein>
<dbReference type="Gene3D" id="3.40.50.150">
    <property type="entry name" value="Vaccinia Virus protein VP39"/>
    <property type="match status" value="1"/>
</dbReference>